<dbReference type="PATRIC" id="fig|754477.3.peg.2030"/>
<keyword evidence="3" id="KW-1185">Reference proteome</keyword>
<dbReference type="InterPro" id="IPR025711">
    <property type="entry name" value="PepSY"/>
</dbReference>
<dbReference type="KEGG" id="mec:Q7C_2062"/>
<evidence type="ECO:0000313" key="2">
    <source>
        <dbReference type="EMBL" id="AFJ03201.1"/>
    </source>
</evidence>
<reference evidence="2 3" key="1">
    <citation type="journal article" date="2012" name="J. Bacteriol.">
        <title>Complete genome sequences of Methylophaga sp. strain JAM1 and Methylophaga sp. strain JAM7.</title>
        <authorList>
            <person name="Villeneuve C."/>
            <person name="Martineau C."/>
            <person name="Mauffrey F."/>
            <person name="Villemur R."/>
        </authorList>
    </citation>
    <scope>NUCLEOTIDE SEQUENCE [LARGE SCALE GENOMIC DNA]</scope>
    <source>
        <strain evidence="2 3">JAM7</strain>
    </source>
</reference>
<accession>I1YJV8</accession>
<dbReference type="Pfam" id="PF03413">
    <property type="entry name" value="PepSY"/>
    <property type="match status" value="1"/>
</dbReference>
<organism evidence="2 3">
    <name type="scientific">Methylophaga frappieri (strain ATCC BAA-2434 / DSM 25690 / JAM7)</name>
    <dbReference type="NCBI Taxonomy" id="754477"/>
    <lineage>
        <taxon>Bacteria</taxon>
        <taxon>Pseudomonadati</taxon>
        <taxon>Pseudomonadota</taxon>
        <taxon>Gammaproteobacteria</taxon>
        <taxon>Thiotrichales</taxon>
        <taxon>Piscirickettsiaceae</taxon>
        <taxon>Methylophaga</taxon>
    </lineage>
</organism>
<proteinExistence type="predicted"/>
<dbReference type="Gene3D" id="3.10.450.40">
    <property type="match status" value="1"/>
</dbReference>
<feature type="domain" description="PepSY" evidence="1">
    <location>
        <begin position="20"/>
        <end position="75"/>
    </location>
</feature>
<dbReference type="AlphaFoldDB" id="I1YJV8"/>
<evidence type="ECO:0000259" key="1">
    <source>
        <dbReference type="Pfam" id="PF03413"/>
    </source>
</evidence>
<evidence type="ECO:0000313" key="3">
    <source>
        <dbReference type="Proteomes" id="UP000009145"/>
    </source>
</evidence>
<dbReference type="EMBL" id="CP003380">
    <property type="protein sequence ID" value="AFJ03201.1"/>
    <property type="molecule type" value="Genomic_DNA"/>
</dbReference>
<name>I1YJV8_METFJ</name>
<dbReference type="HOGENOM" id="CLU_143489_5_0_6"/>
<protein>
    <submittedName>
        <fullName evidence="2">Peptidase propeptide domain-containing protein</fullName>
    </submittedName>
</protein>
<dbReference type="Proteomes" id="UP000009145">
    <property type="component" value="Chromosome"/>
</dbReference>
<dbReference type="STRING" id="754477.Q7C_2062"/>
<sequence length="81" mass="9043" precursor="true">MAAEISYDEARALRKAGKILPLSTVIAQAQVVKPGKVIEIQLDEDDGQYEYEIELLDANGRVWEMEFNATDGALMDLELDD</sequence>
<gene>
    <name evidence="2" type="ordered locus">Q7C_2062</name>
</gene>
<dbReference type="eggNOG" id="COG3212">
    <property type="taxonomic scope" value="Bacteria"/>
</dbReference>